<dbReference type="PANTHER" id="PTHR11455">
    <property type="entry name" value="CRYPTOCHROME"/>
    <property type="match status" value="1"/>
</dbReference>
<accession>A0A2G9WVK3</accession>
<comment type="caution">
    <text evidence="12">The sequence shown here is derived from an EMBL/GenBank/DDBJ whole genome shotgun (WGS) entry which is preliminary data.</text>
</comment>
<dbReference type="Gene3D" id="1.10.579.10">
    <property type="entry name" value="DNA Cyclobutane Dipyrimidine Photolyase, subunit A, domain 3"/>
    <property type="match status" value="1"/>
</dbReference>
<evidence type="ECO:0000256" key="9">
    <source>
        <dbReference type="PIRSR" id="PIRSR602081-2"/>
    </source>
</evidence>
<dbReference type="Pfam" id="PF03441">
    <property type="entry name" value="FAD_binding_7"/>
    <property type="match status" value="1"/>
</dbReference>
<organism evidence="12 13">
    <name type="scientific">Pleomorphomonas carboxyditropha</name>
    <dbReference type="NCBI Taxonomy" id="2023338"/>
    <lineage>
        <taxon>Bacteria</taxon>
        <taxon>Pseudomonadati</taxon>
        <taxon>Pseudomonadota</taxon>
        <taxon>Alphaproteobacteria</taxon>
        <taxon>Hyphomicrobiales</taxon>
        <taxon>Pleomorphomonadaceae</taxon>
        <taxon>Pleomorphomonas</taxon>
    </lineage>
</organism>
<feature type="binding site" evidence="8">
    <location>
        <begin position="260"/>
        <end position="264"/>
    </location>
    <ligand>
        <name>FAD</name>
        <dbReference type="ChEBI" id="CHEBI:57692"/>
    </ligand>
</feature>
<dbReference type="Proteomes" id="UP000231070">
    <property type="component" value="Unassembled WGS sequence"/>
</dbReference>
<dbReference type="GO" id="GO:0003904">
    <property type="term" value="F:deoxyribodipyrimidine photo-lyase activity"/>
    <property type="evidence" value="ECO:0007669"/>
    <property type="project" value="UniProtKB-EC"/>
</dbReference>
<keyword evidence="6 10" id="KW-0157">Chromophore</keyword>
<dbReference type="PROSITE" id="PS51645">
    <property type="entry name" value="PHR_CRY_ALPHA_BETA"/>
    <property type="match status" value="1"/>
</dbReference>
<feature type="site" description="Electron transfer via tryptophanyl radical" evidence="9">
    <location>
        <position position="408"/>
    </location>
</feature>
<dbReference type="EMBL" id="NQVN01000008">
    <property type="protein sequence ID" value="PIO98719.1"/>
    <property type="molecule type" value="Genomic_DNA"/>
</dbReference>
<feature type="domain" description="Photolyase/cryptochrome alpha/beta" evidence="11">
    <location>
        <begin position="25"/>
        <end position="153"/>
    </location>
</feature>
<keyword evidence="5 8" id="KW-0274">FAD</keyword>
<protein>
    <recommendedName>
        <fullName evidence="3">Deoxyribodipyrimidine photo-lyase</fullName>
        <ecNumber evidence="2">4.1.99.3</ecNumber>
    </recommendedName>
</protein>
<dbReference type="OrthoDB" id="9772484at2"/>
<dbReference type="AlphaFoldDB" id="A0A2G9WVK3"/>
<comment type="similarity">
    <text evidence="10">Belongs to the DNA photolyase family.</text>
</comment>
<keyword evidence="13" id="KW-1185">Reference proteome</keyword>
<dbReference type="GO" id="GO:0009416">
    <property type="term" value="P:response to light stimulus"/>
    <property type="evidence" value="ECO:0007669"/>
    <property type="project" value="TreeGrafter"/>
</dbReference>
<feature type="binding site" evidence="8">
    <location>
        <begin position="398"/>
        <end position="400"/>
    </location>
    <ligand>
        <name>FAD</name>
        <dbReference type="ChEBI" id="CHEBI:57692"/>
    </ligand>
</feature>
<dbReference type="GO" id="GO:0071949">
    <property type="term" value="F:FAD binding"/>
    <property type="evidence" value="ECO:0007669"/>
    <property type="project" value="TreeGrafter"/>
</dbReference>
<dbReference type="EC" id="4.1.99.3" evidence="2"/>
<feature type="binding site" evidence="8">
    <location>
        <position position="248"/>
    </location>
    <ligand>
        <name>FAD</name>
        <dbReference type="ChEBI" id="CHEBI:57692"/>
    </ligand>
</feature>
<evidence type="ECO:0000256" key="1">
    <source>
        <dbReference type="ARBA" id="ARBA00001932"/>
    </source>
</evidence>
<comment type="catalytic activity">
    <reaction evidence="7">
        <text>cyclobutadipyrimidine (in DNA) = 2 pyrimidine residues (in DNA).</text>
        <dbReference type="EC" id="4.1.99.3"/>
    </reaction>
</comment>
<reference evidence="12 13" key="1">
    <citation type="submission" date="2017-08" db="EMBL/GenBank/DDBJ databases">
        <title>Pleomorphomonas carboxidotrophicus sp. nov., a new mesophilic hydrogenogenic carboxidotroph.</title>
        <authorList>
            <person name="Esquivel-Elizondo S."/>
            <person name="Krajmalnik-Brown R."/>
            <person name="Maldonado J."/>
        </authorList>
    </citation>
    <scope>NUCLEOTIDE SEQUENCE [LARGE SCALE GENOMIC DNA]</scope>
    <source>
        <strain evidence="12 13">SVCO-16</strain>
    </source>
</reference>
<dbReference type="InterPro" id="IPR005101">
    <property type="entry name" value="Cryptochr/Photolyase_FAD-bd"/>
</dbReference>
<dbReference type="InterPro" id="IPR036134">
    <property type="entry name" value="Crypto/Photolyase_FAD-like_sf"/>
</dbReference>
<dbReference type="Gene3D" id="1.25.40.80">
    <property type="match status" value="1"/>
</dbReference>
<evidence type="ECO:0000256" key="4">
    <source>
        <dbReference type="ARBA" id="ARBA00022630"/>
    </source>
</evidence>
<keyword evidence="4 8" id="KW-0285">Flavoprotein</keyword>
<evidence type="ECO:0000313" key="12">
    <source>
        <dbReference type="EMBL" id="PIO98719.1"/>
    </source>
</evidence>
<dbReference type="FunFam" id="1.10.579.10:FF:000003">
    <property type="entry name" value="Deoxyribodipyrimidine photo-lyase"/>
    <property type="match status" value="1"/>
</dbReference>
<feature type="binding site" evidence="8">
    <location>
        <position position="298"/>
    </location>
    <ligand>
        <name>FAD</name>
        <dbReference type="ChEBI" id="CHEBI:57692"/>
    </ligand>
</feature>
<evidence type="ECO:0000256" key="6">
    <source>
        <dbReference type="ARBA" id="ARBA00022991"/>
    </source>
</evidence>
<dbReference type="InterPro" id="IPR018394">
    <property type="entry name" value="DNA_photolyase_1_CS_C"/>
</dbReference>
<evidence type="ECO:0000256" key="3">
    <source>
        <dbReference type="ARBA" id="ARBA00014046"/>
    </source>
</evidence>
<comment type="cofactor">
    <cofactor evidence="8">
        <name>FAD</name>
        <dbReference type="ChEBI" id="CHEBI:57692"/>
    </cofactor>
    <text evidence="8">Binds 1 FAD per subunit.</text>
</comment>
<dbReference type="Gene3D" id="3.40.50.620">
    <property type="entry name" value="HUPs"/>
    <property type="match status" value="1"/>
</dbReference>
<name>A0A2G9WVK3_9HYPH</name>
<evidence type="ECO:0000256" key="5">
    <source>
        <dbReference type="ARBA" id="ARBA00022827"/>
    </source>
</evidence>
<dbReference type="InterPro" id="IPR036155">
    <property type="entry name" value="Crypto/Photolyase_N_sf"/>
</dbReference>
<evidence type="ECO:0000256" key="10">
    <source>
        <dbReference type="RuleBase" id="RU004182"/>
    </source>
</evidence>
<dbReference type="SUPFAM" id="SSF48173">
    <property type="entry name" value="Cryptochrome/photolyase FAD-binding domain"/>
    <property type="match status" value="1"/>
</dbReference>
<proteinExistence type="inferred from homology"/>
<comment type="cofactor">
    <cofactor evidence="1">
        <name>(6R)-5,10-methylene-5,6,7,8-tetrahydrofolate</name>
        <dbReference type="ChEBI" id="CHEBI:15636"/>
    </cofactor>
</comment>
<evidence type="ECO:0000256" key="7">
    <source>
        <dbReference type="ARBA" id="ARBA00033999"/>
    </source>
</evidence>
<dbReference type="GO" id="GO:0000719">
    <property type="term" value="P:photoreactive repair"/>
    <property type="evidence" value="ECO:0007669"/>
    <property type="project" value="UniProtKB-ARBA"/>
</dbReference>
<feature type="site" description="Electron transfer via tryptophanyl radical" evidence="9">
    <location>
        <position position="385"/>
    </location>
</feature>
<evidence type="ECO:0000313" key="13">
    <source>
        <dbReference type="Proteomes" id="UP000231070"/>
    </source>
</evidence>
<dbReference type="PRINTS" id="PR00147">
    <property type="entry name" value="DNAPHOTLYASE"/>
</dbReference>
<sequence>MEWFAAGWQERPKGSDVRQDETTAGPAIVWFRDDLRLADHPALEAANASGRPVLCLFVLEQGTERRPSGAAARWWLDKSLAALDGNLRQLGGRLTVRRGDPRHILPELAASTRAAELHFNRRYDRDGREIDETVAAELRRLGTTVADHPGWLLFEPGTLRTKTGTPFRVFTPFWKAHRPHLAPRARLYRRPEAMSFFGDRIASEPLASLGLHPTHPDWSGGLAESWAPGEAGAKARLLAFLDTGLPRYAGERDFPAADASSSLSPHLRFGEIAVARVVHEVMKAEAAGSVPVEAAEKFLAEIGWREFAWHLLSSFPDLATRNFQTGFEHFAWRTDATDFRAWSTGRTGYPIVDAGMRQLWQTGFMHNRLRMIAASFLVKHLLIDWRQGEQWFWDTLVDADAASNPFGWQWVAGTGADAAPYFRVFNPVAQGEKFDPDGAYVRRFVPEVAGLPNRFLHRPWEAPPLLRPPSAIYPSPIVDHEEGRKRALAAFAERR</sequence>
<dbReference type="InterPro" id="IPR002081">
    <property type="entry name" value="Cryptochrome/DNA_photolyase_1"/>
</dbReference>
<dbReference type="Pfam" id="PF00875">
    <property type="entry name" value="DNA_photolyase"/>
    <property type="match status" value="1"/>
</dbReference>
<dbReference type="InterPro" id="IPR014729">
    <property type="entry name" value="Rossmann-like_a/b/a_fold"/>
</dbReference>
<dbReference type="InterPro" id="IPR006050">
    <property type="entry name" value="DNA_photolyase_N"/>
</dbReference>
<gene>
    <name evidence="12" type="ORF">CJ014_13515</name>
</gene>
<evidence type="ECO:0000259" key="11">
    <source>
        <dbReference type="PROSITE" id="PS51645"/>
    </source>
</evidence>
<evidence type="ECO:0000256" key="8">
    <source>
        <dbReference type="PIRSR" id="PIRSR602081-1"/>
    </source>
</evidence>
<dbReference type="PROSITE" id="PS00394">
    <property type="entry name" value="DNA_PHOTOLYASES_1_1"/>
    <property type="match status" value="1"/>
</dbReference>
<dbReference type="SUPFAM" id="SSF52425">
    <property type="entry name" value="Cryptochrome/photolyase, N-terminal domain"/>
    <property type="match status" value="1"/>
</dbReference>
<feature type="site" description="Electron transfer via tryptophanyl radical" evidence="9">
    <location>
        <position position="332"/>
    </location>
</feature>
<dbReference type="PANTHER" id="PTHR11455:SF9">
    <property type="entry name" value="CRYPTOCHROME CIRCADIAN CLOCK 5 ISOFORM X1"/>
    <property type="match status" value="1"/>
</dbReference>
<evidence type="ECO:0000256" key="2">
    <source>
        <dbReference type="ARBA" id="ARBA00013149"/>
    </source>
</evidence>
<dbReference type="GO" id="GO:0003677">
    <property type="term" value="F:DNA binding"/>
    <property type="evidence" value="ECO:0007669"/>
    <property type="project" value="TreeGrafter"/>
</dbReference>
<dbReference type="PROSITE" id="PS00691">
    <property type="entry name" value="DNA_PHOTOLYASES_1_2"/>
    <property type="match status" value="1"/>
</dbReference>